<protein>
    <submittedName>
        <fullName evidence="2">Uncharacterized protein</fullName>
    </submittedName>
</protein>
<accession>A0A8J8NRI1</accession>
<keyword evidence="3" id="KW-1185">Reference proteome</keyword>
<organism evidence="2 3">
    <name type="scientific">Halteria grandinella</name>
    <dbReference type="NCBI Taxonomy" id="5974"/>
    <lineage>
        <taxon>Eukaryota</taxon>
        <taxon>Sar</taxon>
        <taxon>Alveolata</taxon>
        <taxon>Ciliophora</taxon>
        <taxon>Intramacronucleata</taxon>
        <taxon>Spirotrichea</taxon>
        <taxon>Stichotrichia</taxon>
        <taxon>Sporadotrichida</taxon>
        <taxon>Halteriidae</taxon>
        <taxon>Halteria</taxon>
    </lineage>
</organism>
<evidence type="ECO:0000313" key="3">
    <source>
        <dbReference type="Proteomes" id="UP000785679"/>
    </source>
</evidence>
<feature type="region of interest" description="Disordered" evidence="1">
    <location>
        <begin position="125"/>
        <end position="191"/>
    </location>
</feature>
<name>A0A8J8NRI1_HALGN</name>
<evidence type="ECO:0000313" key="2">
    <source>
        <dbReference type="EMBL" id="TNV78851.1"/>
    </source>
</evidence>
<reference evidence="2" key="1">
    <citation type="submission" date="2019-06" db="EMBL/GenBank/DDBJ databases">
        <authorList>
            <person name="Zheng W."/>
        </authorList>
    </citation>
    <scope>NUCLEOTIDE SEQUENCE</scope>
    <source>
        <strain evidence="2">QDHG01</strain>
    </source>
</reference>
<sequence>MYHSVQQANHPPHSSLPRNKSIVRTQNHSLMISEEGESYDFYGCRKSPERFKESIKIQKSLCTVNETLSTLGKQDRATNRVLMNVFLRQNQKVIEDTPKSIRATRRESLISQLPPIRLSEIIHKTGAKQDSAQQSPVGASYSRLEQQSTQSSEANKTGGSSNSEVEVQKFFPPSSKNPFKNEPAIESSLQSEDFSKKHQYLSSRIDKYIQCFKEQEKRRAESVARMLANPQQSVHDLIKQHIHARSDSVCEGIPARVLNKDPSFAAVSRDQVYQSYLRHKQSVPEPGHYNPKFDLVYKTPPSIDFSTIATKKYSNGRLSSCMISQRDMNVCKEDESSIVIINSDTPSQHRFQSISNPLREDKPQSQPQVSTEQFSETPLQRIILPKGYDMKISVPKIKISKKKNTMKNMALNTDLVPVKVQNLSLI</sequence>
<gene>
    <name evidence="2" type="ORF">FGO68_gene1794</name>
</gene>
<evidence type="ECO:0000256" key="1">
    <source>
        <dbReference type="SAM" id="MobiDB-lite"/>
    </source>
</evidence>
<dbReference type="EMBL" id="RRYP01009747">
    <property type="protein sequence ID" value="TNV78851.1"/>
    <property type="molecule type" value="Genomic_DNA"/>
</dbReference>
<dbReference type="Proteomes" id="UP000785679">
    <property type="component" value="Unassembled WGS sequence"/>
</dbReference>
<feature type="compositionally biased region" description="Polar residues" evidence="1">
    <location>
        <begin position="128"/>
        <end position="165"/>
    </location>
</feature>
<proteinExistence type="predicted"/>
<feature type="region of interest" description="Disordered" evidence="1">
    <location>
        <begin position="1"/>
        <end position="20"/>
    </location>
</feature>
<comment type="caution">
    <text evidence="2">The sequence shown here is derived from an EMBL/GenBank/DDBJ whole genome shotgun (WGS) entry which is preliminary data.</text>
</comment>
<dbReference type="AlphaFoldDB" id="A0A8J8NRI1"/>